<dbReference type="Proteomes" id="UP001055439">
    <property type="component" value="Chromosome 1"/>
</dbReference>
<comment type="similarity">
    <text evidence="1">Belongs to the aldo/keto reductase family.</text>
</comment>
<dbReference type="InterPro" id="IPR023210">
    <property type="entry name" value="NADP_OxRdtase_dom"/>
</dbReference>
<dbReference type="InterPro" id="IPR020471">
    <property type="entry name" value="AKR"/>
</dbReference>
<dbReference type="FunFam" id="3.20.20.100:FF:000013">
    <property type="entry name" value="NADPH-dependent codeinone reductase 1-1"/>
    <property type="match status" value="2"/>
</dbReference>
<feature type="domain" description="NADP-dependent oxidoreductase" evidence="3">
    <location>
        <begin position="20"/>
        <end position="290"/>
    </location>
</feature>
<dbReference type="PANTHER" id="PTHR11732">
    <property type="entry name" value="ALDO/KETO REDUCTASE"/>
    <property type="match status" value="1"/>
</dbReference>
<dbReference type="PRINTS" id="PR00069">
    <property type="entry name" value="ALDKETRDTASE"/>
</dbReference>
<dbReference type="GO" id="GO:0016616">
    <property type="term" value="F:oxidoreductase activity, acting on the CH-OH group of donors, NAD or NADP as acceptor"/>
    <property type="evidence" value="ECO:0007669"/>
    <property type="project" value="InterPro"/>
</dbReference>
<evidence type="ECO:0000259" key="3">
    <source>
        <dbReference type="Pfam" id="PF00248"/>
    </source>
</evidence>
<sequence>MQMEVEPQVVLNSGRRMPVLGMGTATYPVAPDETITTAVIEAIGLGYRHFDTASVYGSERAVGRAIATAVERGLIGSRDELFVTTKLWCTDMHADRVVPALQASLRTLGLEYIDLYLIHYPVRLKGEIQMVFASDDVTTVDMPTVWEAMEKCQSLGLAKSVGVSNFTCKKLADLLNHARIPPAVNQVEVHPVWQQRKLRDFCSEKGIHVSAYSPLGAVGVLWGSNAVLECEEVKRIAESMGKSRAQVCLRWGVEQGVSVVVKSFNEERLKENMEIFDWRLKQEDQERLSSVPQKRLILVEAFISPTGFYKSQAEFWDGEPPPHPTQGCKWQKMAVMQQVVLSSGRRMPVLGMGTATYPVPPDEIITSAVIDAIELGYRHFDTASIYGSERAVGQAIATALERGLIRSRDELFVTTKLWCTDMHADRVVPALQESLRTLGLEYIDLYLIHYPVRLKGDKQMIFTSEDMIPLDMPTVWEAMEKCQSLGLAKSIGVSNFTCRKLADLLSHAKIPPAVNQVEINPVWQQRKLRDLCSEKGIHVTAYSLLGAIGVFWGSNAVLECEEVKRIAQSLGKSRAQVCLRWGVEQGGSIVVKSFNGERLKENMEIFDWHLKEEDKERLSLVPQKRLILVHPFISPNGLYKSHAEFWDGDV</sequence>
<protein>
    <submittedName>
        <fullName evidence="4">NAD(P)H-dependent oxidoreductase</fullName>
    </submittedName>
</protein>
<gene>
    <name evidence="4" type="ORF">MUK42_09152</name>
</gene>
<accession>A0A9E7JBN3</accession>
<keyword evidence="2" id="KW-0521">NADP</keyword>
<dbReference type="EMBL" id="CP097502">
    <property type="protein sequence ID" value="URD74507.1"/>
    <property type="molecule type" value="Genomic_DNA"/>
</dbReference>
<dbReference type="PROSITE" id="PS00798">
    <property type="entry name" value="ALDOKETO_REDUCTASE_1"/>
    <property type="match status" value="2"/>
</dbReference>
<name>A0A9E7JBN3_9LILI</name>
<feature type="domain" description="NADP-dependent oxidoreductase" evidence="3">
    <location>
        <begin position="350"/>
        <end position="618"/>
    </location>
</feature>
<organism evidence="4 5">
    <name type="scientific">Musa troglodytarum</name>
    <name type="common">fe'i banana</name>
    <dbReference type="NCBI Taxonomy" id="320322"/>
    <lineage>
        <taxon>Eukaryota</taxon>
        <taxon>Viridiplantae</taxon>
        <taxon>Streptophyta</taxon>
        <taxon>Embryophyta</taxon>
        <taxon>Tracheophyta</taxon>
        <taxon>Spermatophyta</taxon>
        <taxon>Magnoliopsida</taxon>
        <taxon>Liliopsida</taxon>
        <taxon>Zingiberales</taxon>
        <taxon>Musaceae</taxon>
        <taxon>Musa</taxon>
    </lineage>
</organism>
<dbReference type="PROSITE" id="PS00063">
    <property type="entry name" value="ALDOKETO_REDUCTASE_3"/>
    <property type="match status" value="2"/>
</dbReference>
<evidence type="ECO:0000256" key="2">
    <source>
        <dbReference type="ARBA" id="ARBA00022857"/>
    </source>
</evidence>
<dbReference type="SUPFAM" id="SSF51430">
    <property type="entry name" value="NAD(P)-linked oxidoreductase"/>
    <property type="match status" value="2"/>
</dbReference>
<dbReference type="InterPro" id="IPR036812">
    <property type="entry name" value="NAD(P)_OxRdtase_dom_sf"/>
</dbReference>
<dbReference type="OrthoDB" id="416253at2759"/>
<dbReference type="PROSITE" id="PS00062">
    <property type="entry name" value="ALDOKETO_REDUCTASE_2"/>
    <property type="match status" value="2"/>
</dbReference>
<dbReference type="InterPro" id="IPR018170">
    <property type="entry name" value="Aldo/ket_reductase_CS"/>
</dbReference>
<dbReference type="CDD" id="cd19124">
    <property type="entry name" value="AKR_AKR4A_4B"/>
    <property type="match status" value="2"/>
</dbReference>
<reference evidence="4" key="1">
    <citation type="submission" date="2022-05" db="EMBL/GenBank/DDBJ databases">
        <title>The Musa troglodytarum L. genome provides insights into the mechanism of non-climacteric behaviour and enrichment of carotenoids.</title>
        <authorList>
            <person name="Wang J."/>
        </authorList>
    </citation>
    <scope>NUCLEOTIDE SEQUENCE</scope>
    <source>
        <tissue evidence="4">Leaf</tissue>
    </source>
</reference>
<evidence type="ECO:0000256" key="1">
    <source>
        <dbReference type="ARBA" id="ARBA00007905"/>
    </source>
</evidence>
<keyword evidence="5" id="KW-1185">Reference proteome</keyword>
<dbReference type="Gene3D" id="3.20.20.100">
    <property type="entry name" value="NADP-dependent oxidoreductase domain"/>
    <property type="match status" value="2"/>
</dbReference>
<evidence type="ECO:0000313" key="5">
    <source>
        <dbReference type="Proteomes" id="UP001055439"/>
    </source>
</evidence>
<dbReference type="Pfam" id="PF00248">
    <property type="entry name" value="Aldo_ket_red"/>
    <property type="match status" value="2"/>
</dbReference>
<evidence type="ECO:0000313" key="4">
    <source>
        <dbReference type="EMBL" id="URD74507.1"/>
    </source>
</evidence>
<proteinExistence type="inferred from homology"/>
<dbReference type="InterPro" id="IPR044497">
    <property type="entry name" value="AKR4A/B"/>
</dbReference>
<dbReference type="AlphaFoldDB" id="A0A9E7JBN3"/>